<accession>A0A7R8CJB9</accession>
<reference evidence="1" key="1">
    <citation type="submission" date="2021-02" db="EMBL/GenBank/DDBJ databases">
        <authorList>
            <person name="Bekaert M."/>
        </authorList>
    </citation>
    <scope>NUCLEOTIDE SEQUENCE</scope>
    <source>
        <strain evidence="1">IoA-00</strain>
    </source>
</reference>
<organism evidence="1 2">
    <name type="scientific">Lepeophtheirus salmonis</name>
    <name type="common">Salmon louse</name>
    <name type="synonym">Caligus salmonis</name>
    <dbReference type="NCBI Taxonomy" id="72036"/>
    <lineage>
        <taxon>Eukaryota</taxon>
        <taxon>Metazoa</taxon>
        <taxon>Ecdysozoa</taxon>
        <taxon>Arthropoda</taxon>
        <taxon>Crustacea</taxon>
        <taxon>Multicrustacea</taxon>
        <taxon>Hexanauplia</taxon>
        <taxon>Copepoda</taxon>
        <taxon>Siphonostomatoida</taxon>
        <taxon>Caligidae</taxon>
        <taxon>Lepeophtheirus</taxon>
    </lineage>
</organism>
<name>A0A7R8CJB9_LEPSM</name>
<proteinExistence type="predicted"/>
<gene>
    <name evidence="1" type="ORF">LSAA_2387</name>
</gene>
<sequence>MLSNLWLIVGKVRQSYDSTKKFAYFFNEDTHEVYGRKITLALTYESLILLERKMDDEGGIGDCFTLSGFLKIMSSACIFICLMLHRIGNRGNQIFFGANDMELNYNDVIFKEADAEILGQGTTMAYTIITPMLLIAYVVEGRRMVQSSSLDGLLTLVGAVLLIASGGIACFNWNSNSNMNNMNIGRRDYEAAGSLGVMTILNRDFIPCRLFQCCISKSKISK</sequence>
<dbReference type="EMBL" id="HG994589">
    <property type="protein sequence ID" value="CAF2791448.1"/>
    <property type="molecule type" value="Genomic_DNA"/>
</dbReference>
<keyword evidence="2" id="KW-1185">Reference proteome</keyword>
<dbReference type="AlphaFoldDB" id="A0A7R8CJB9"/>
<evidence type="ECO:0000313" key="2">
    <source>
        <dbReference type="Proteomes" id="UP000675881"/>
    </source>
</evidence>
<dbReference type="Proteomes" id="UP000675881">
    <property type="component" value="Chromosome 10"/>
</dbReference>
<evidence type="ECO:0000313" key="1">
    <source>
        <dbReference type="EMBL" id="CAF2791448.1"/>
    </source>
</evidence>
<dbReference type="OrthoDB" id="6378483at2759"/>
<protein>
    <submittedName>
        <fullName evidence="1">(salmon louse) hypothetical protein</fullName>
    </submittedName>
</protein>